<evidence type="ECO:0000256" key="1">
    <source>
        <dbReference type="SAM" id="MobiDB-lite"/>
    </source>
</evidence>
<dbReference type="EMBL" id="SNXE01000002">
    <property type="protein sequence ID" value="TDP11651.1"/>
    <property type="molecule type" value="Genomic_DNA"/>
</dbReference>
<gene>
    <name evidence="3" type="ORF">DFR39_10222</name>
</gene>
<protein>
    <submittedName>
        <fullName evidence="3">Uncharacterized protein</fullName>
    </submittedName>
</protein>
<feature type="compositionally biased region" description="Polar residues" evidence="1">
    <location>
        <begin position="30"/>
        <end position="40"/>
    </location>
</feature>
<evidence type="ECO:0000256" key="2">
    <source>
        <dbReference type="SAM" id="SignalP"/>
    </source>
</evidence>
<keyword evidence="4" id="KW-1185">Reference proteome</keyword>
<feature type="compositionally biased region" description="Low complexity" evidence="1">
    <location>
        <begin position="41"/>
        <end position="55"/>
    </location>
</feature>
<dbReference type="RefSeq" id="WP_133602443.1">
    <property type="nucleotide sequence ID" value="NZ_JAUFPJ010000002.1"/>
</dbReference>
<proteinExistence type="predicted"/>
<accession>A0A4R6N7Y1</accession>
<organism evidence="3 4">
    <name type="scientific">Roseateles asaccharophilus</name>
    <dbReference type="NCBI Taxonomy" id="582607"/>
    <lineage>
        <taxon>Bacteria</taxon>
        <taxon>Pseudomonadati</taxon>
        <taxon>Pseudomonadota</taxon>
        <taxon>Betaproteobacteria</taxon>
        <taxon>Burkholderiales</taxon>
        <taxon>Sphaerotilaceae</taxon>
        <taxon>Roseateles</taxon>
    </lineage>
</organism>
<evidence type="ECO:0000313" key="4">
    <source>
        <dbReference type="Proteomes" id="UP000295357"/>
    </source>
</evidence>
<comment type="caution">
    <text evidence="3">The sequence shown here is derived from an EMBL/GenBank/DDBJ whole genome shotgun (WGS) entry which is preliminary data.</text>
</comment>
<dbReference type="AlphaFoldDB" id="A0A4R6N7Y1"/>
<keyword evidence="2" id="KW-0732">Signal</keyword>
<name>A0A4R6N7Y1_9BURK</name>
<evidence type="ECO:0000313" key="3">
    <source>
        <dbReference type="EMBL" id="TDP11651.1"/>
    </source>
</evidence>
<reference evidence="3 4" key="1">
    <citation type="submission" date="2019-03" db="EMBL/GenBank/DDBJ databases">
        <title>Genomic Encyclopedia of Type Strains, Phase IV (KMG-IV): sequencing the most valuable type-strain genomes for metagenomic binning, comparative biology and taxonomic classification.</title>
        <authorList>
            <person name="Goeker M."/>
        </authorList>
    </citation>
    <scope>NUCLEOTIDE SEQUENCE [LARGE SCALE GENOMIC DNA]</scope>
    <source>
        <strain evidence="3 4">DSM 25082</strain>
    </source>
</reference>
<feature type="chain" id="PRO_5020955113" evidence="2">
    <location>
        <begin position="21"/>
        <end position="116"/>
    </location>
</feature>
<dbReference type="Proteomes" id="UP000295357">
    <property type="component" value="Unassembled WGS sequence"/>
</dbReference>
<feature type="region of interest" description="Disordered" evidence="1">
    <location>
        <begin position="30"/>
        <end position="116"/>
    </location>
</feature>
<feature type="signal peptide" evidence="2">
    <location>
        <begin position="1"/>
        <end position="20"/>
    </location>
</feature>
<sequence>MFAWLRLLLLALLIPAYGWAAAPWVAGTSPQAVASPSTHCAATPSPLSAASDSADNTSLLDVQDVADTSSELPEHGLPAAGEQTTQPGTHKPSAPTWPEAPEAPPQRLLRPPMYQA</sequence>
<feature type="compositionally biased region" description="Polar residues" evidence="1">
    <location>
        <begin position="56"/>
        <end position="71"/>
    </location>
</feature>